<gene>
    <name evidence="2" type="ORF">UFOPK3522_01352</name>
</gene>
<organism evidence="2">
    <name type="scientific">freshwater metagenome</name>
    <dbReference type="NCBI Taxonomy" id="449393"/>
    <lineage>
        <taxon>unclassified sequences</taxon>
        <taxon>metagenomes</taxon>
        <taxon>ecological metagenomes</taxon>
    </lineage>
</organism>
<dbReference type="AlphaFoldDB" id="A0A6J5ZUJ7"/>
<reference evidence="2" key="1">
    <citation type="submission" date="2020-05" db="EMBL/GenBank/DDBJ databases">
        <authorList>
            <person name="Chiriac C."/>
            <person name="Salcher M."/>
            <person name="Ghai R."/>
            <person name="Kavagutti S V."/>
        </authorList>
    </citation>
    <scope>NUCLEOTIDE SEQUENCE</scope>
</reference>
<sequence length="197" mass="21461">MDAVDLSAAQRLGKNADYRHDGGDCCLEADLATPGLSSGPELRAVAAQQLLIGANDRQPCIERSQHVFTSRLGAAHHFNDQVGLGDDRFGVALAASQYTADDRASAGQPCDVIGALFNQLSESCADRATAEQADLQQVVRHRAPADHRCSHGARQRARRRCSRRSLEASKRRCSCWPSHDRTPLWPEQRPDPLQPAG</sequence>
<proteinExistence type="predicted"/>
<accession>A0A6J5ZUJ7</accession>
<feature type="region of interest" description="Disordered" evidence="1">
    <location>
        <begin position="174"/>
        <end position="197"/>
    </location>
</feature>
<protein>
    <submittedName>
        <fullName evidence="2">Unannotated protein</fullName>
    </submittedName>
</protein>
<evidence type="ECO:0000313" key="2">
    <source>
        <dbReference type="EMBL" id="CAB4346394.1"/>
    </source>
</evidence>
<name>A0A6J5ZUJ7_9ZZZZ</name>
<dbReference type="EMBL" id="CAESAO010000141">
    <property type="protein sequence ID" value="CAB4346394.1"/>
    <property type="molecule type" value="Genomic_DNA"/>
</dbReference>
<evidence type="ECO:0000256" key="1">
    <source>
        <dbReference type="SAM" id="MobiDB-lite"/>
    </source>
</evidence>